<proteinExistence type="inferred from homology"/>
<dbReference type="KEGG" id="pfaa:MM59RIKEN_19420"/>
<feature type="transmembrane region" description="Helical" evidence="8">
    <location>
        <begin position="276"/>
        <end position="294"/>
    </location>
</feature>
<dbReference type="PANTHER" id="PTHR21716:SF53">
    <property type="entry name" value="PERMEASE PERM-RELATED"/>
    <property type="match status" value="1"/>
</dbReference>
<feature type="transmembrane region" description="Helical" evidence="8">
    <location>
        <begin position="301"/>
        <end position="322"/>
    </location>
</feature>
<evidence type="ECO:0000256" key="2">
    <source>
        <dbReference type="ARBA" id="ARBA00009773"/>
    </source>
</evidence>
<feature type="transmembrane region" description="Helical" evidence="8">
    <location>
        <begin position="87"/>
        <end position="109"/>
    </location>
</feature>
<keyword evidence="4" id="KW-1003">Cell membrane</keyword>
<keyword evidence="7 8" id="KW-0472">Membrane</keyword>
<feature type="transmembrane region" description="Helical" evidence="8">
    <location>
        <begin position="342"/>
        <end position="375"/>
    </location>
</feature>
<feature type="transmembrane region" description="Helical" evidence="8">
    <location>
        <begin position="181"/>
        <end position="208"/>
    </location>
</feature>
<evidence type="ECO:0000256" key="7">
    <source>
        <dbReference type="ARBA" id="ARBA00023136"/>
    </source>
</evidence>
<dbReference type="Proteomes" id="UP000679848">
    <property type="component" value="Chromosome"/>
</dbReference>
<dbReference type="RefSeq" id="WP_187029258.1">
    <property type="nucleotide sequence ID" value="NZ_AP023420.1"/>
</dbReference>
<keyword evidence="6 8" id="KW-1133">Transmembrane helix</keyword>
<keyword evidence="5 8" id="KW-0812">Transmembrane</keyword>
<keyword evidence="3" id="KW-0813">Transport</keyword>
<evidence type="ECO:0000256" key="4">
    <source>
        <dbReference type="ARBA" id="ARBA00022475"/>
    </source>
</evidence>
<dbReference type="AlphaFoldDB" id="A0A810QJN5"/>
<comment type="similarity">
    <text evidence="2">Belongs to the autoinducer-2 exporter (AI-2E) (TC 2.A.86) family.</text>
</comment>
<evidence type="ECO:0000313" key="10">
    <source>
        <dbReference type="Proteomes" id="UP000679848"/>
    </source>
</evidence>
<gene>
    <name evidence="9" type="ORF">MM59RIKEN_19420</name>
</gene>
<evidence type="ECO:0000313" key="9">
    <source>
        <dbReference type="EMBL" id="BCK84623.1"/>
    </source>
</evidence>
<evidence type="ECO:0000256" key="1">
    <source>
        <dbReference type="ARBA" id="ARBA00004651"/>
    </source>
</evidence>
<feature type="transmembrane region" description="Helical" evidence="8">
    <location>
        <begin position="12"/>
        <end position="35"/>
    </location>
</feature>
<dbReference type="PANTHER" id="PTHR21716">
    <property type="entry name" value="TRANSMEMBRANE PROTEIN"/>
    <property type="match status" value="1"/>
</dbReference>
<name>A0A810QJN5_9FIRM</name>
<sequence length="407" mass="44682">MRQKEQHIKWGLTAFCTVAAILLFYDTLFGSRFLLKTWRQFLGATTPILYGAFMAYLLAPVVNWFDGVAARGRLAPKSGTRGRSVPLWVRSASILLTWALIGVLFYLLASVLLPELYKSVLQLASNVENYYNTISGWVVHMLETYPSIEAWVTGQMNTYYDAMETWVQTELLPQATAVMTIVSGGVFGVVAFLGDLLVGVIVSVYFLATKEICAAQARKIVCGLCTKKHVYWILRGVHKVDSIFSGFVRGKLLDSLIIGVLCFFGCSILDFPYTPLVSVIVGVTNVIPFFGPFLGAIPSAFLILLASPIKAVYFAIFVLALQQLDGNVIGPKILGDKTGLSSLWVIFAILVGGSFFGVVGMFFGVPVCACIYSALEFYVNVRLRKKNLPVETETYTTDTAAASPEDL</sequence>
<dbReference type="EMBL" id="AP023420">
    <property type="protein sequence ID" value="BCK84623.1"/>
    <property type="molecule type" value="Genomic_DNA"/>
</dbReference>
<organism evidence="9 10">
    <name type="scientific">Pusillibacter faecalis</name>
    <dbReference type="NCBI Taxonomy" id="2714358"/>
    <lineage>
        <taxon>Bacteria</taxon>
        <taxon>Bacillati</taxon>
        <taxon>Bacillota</taxon>
        <taxon>Clostridia</taxon>
        <taxon>Eubacteriales</taxon>
        <taxon>Oscillospiraceae</taxon>
        <taxon>Pusillibacter</taxon>
    </lineage>
</organism>
<dbReference type="GO" id="GO:0055085">
    <property type="term" value="P:transmembrane transport"/>
    <property type="evidence" value="ECO:0007669"/>
    <property type="project" value="TreeGrafter"/>
</dbReference>
<keyword evidence="10" id="KW-1185">Reference proteome</keyword>
<feature type="transmembrane region" description="Helical" evidence="8">
    <location>
        <begin position="252"/>
        <end position="270"/>
    </location>
</feature>
<evidence type="ECO:0000256" key="5">
    <source>
        <dbReference type="ARBA" id="ARBA00022692"/>
    </source>
</evidence>
<evidence type="ECO:0000256" key="3">
    <source>
        <dbReference type="ARBA" id="ARBA00022448"/>
    </source>
</evidence>
<dbReference type="GO" id="GO:0005886">
    <property type="term" value="C:plasma membrane"/>
    <property type="evidence" value="ECO:0007669"/>
    <property type="project" value="UniProtKB-SubCell"/>
</dbReference>
<comment type="subcellular location">
    <subcellularLocation>
        <location evidence="1">Cell membrane</location>
        <topology evidence="1">Multi-pass membrane protein</topology>
    </subcellularLocation>
</comment>
<reference evidence="9" key="1">
    <citation type="submission" date="2020-09" db="EMBL/GenBank/DDBJ databases">
        <title>New species isolated from human feces.</title>
        <authorList>
            <person name="Kitahara M."/>
            <person name="Shigeno Y."/>
            <person name="Shime M."/>
            <person name="Matsumoto Y."/>
            <person name="Nakamura S."/>
            <person name="Motooka D."/>
            <person name="Fukuoka S."/>
            <person name="Nishikawa H."/>
            <person name="Benno Y."/>
        </authorList>
    </citation>
    <scope>NUCLEOTIDE SEQUENCE</scope>
    <source>
        <strain evidence="9">MM59</strain>
    </source>
</reference>
<evidence type="ECO:0000256" key="8">
    <source>
        <dbReference type="SAM" id="Phobius"/>
    </source>
</evidence>
<evidence type="ECO:0000256" key="6">
    <source>
        <dbReference type="ARBA" id="ARBA00022989"/>
    </source>
</evidence>
<dbReference type="InterPro" id="IPR002549">
    <property type="entry name" value="AI-2E-like"/>
</dbReference>
<feature type="transmembrane region" description="Helical" evidence="8">
    <location>
        <begin position="47"/>
        <end position="66"/>
    </location>
</feature>
<protein>
    <submittedName>
        <fullName evidence="9">AI-2E family transporter</fullName>
    </submittedName>
</protein>
<dbReference type="Pfam" id="PF01594">
    <property type="entry name" value="AI-2E_transport"/>
    <property type="match status" value="1"/>
</dbReference>
<accession>A0A810QJN5</accession>